<evidence type="ECO:0000313" key="2">
    <source>
        <dbReference type="EMBL" id="EKD30273.1"/>
    </source>
</evidence>
<gene>
    <name evidence="2" type="ORF">ACD_78C00102G0002</name>
</gene>
<protein>
    <submittedName>
        <fullName evidence="2">Uncharacterized protein</fullName>
    </submittedName>
</protein>
<proteinExistence type="predicted"/>
<dbReference type="AlphaFoldDB" id="K1YDF9"/>
<organism evidence="2">
    <name type="scientific">uncultured bacterium</name>
    <name type="common">gcode 4</name>
    <dbReference type="NCBI Taxonomy" id="1234023"/>
    <lineage>
        <taxon>Bacteria</taxon>
        <taxon>environmental samples</taxon>
    </lineage>
</organism>
<evidence type="ECO:0000256" key="1">
    <source>
        <dbReference type="SAM" id="Phobius"/>
    </source>
</evidence>
<dbReference type="EMBL" id="AMFJ01034102">
    <property type="protein sequence ID" value="EKD30273.1"/>
    <property type="molecule type" value="Genomic_DNA"/>
</dbReference>
<keyword evidence="1" id="KW-1133">Transmembrane helix</keyword>
<name>K1YDF9_9BACT</name>
<accession>K1YDF9</accession>
<feature type="transmembrane region" description="Helical" evidence="1">
    <location>
        <begin position="12"/>
        <end position="33"/>
    </location>
</feature>
<keyword evidence="1" id="KW-0472">Membrane</keyword>
<comment type="caution">
    <text evidence="2">The sequence shown here is derived from an EMBL/GenBank/DDBJ whole genome shotgun (WGS) entry which is preliminary data.</text>
</comment>
<sequence length="49" mass="6166">MHWWGNYEKLSINILILQILSQIMMDVIKFFRWKKTVVDFQRRCYRGFL</sequence>
<reference evidence="2" key="1">
    <citation type="journal article" date="2012" name="Science">
        <title>Fermentation, hydrogen, and sulfur metabolism in multiple uncultivated bacterial phyla.</title>
        <authorList>
            <person name="Wrighton K.C."/>
            <person name="Thomas B.C."/>
            <person name="Sharon I."/>
            <person name="Miller C.S."/>
            <person name="Castelle C.J."/>
            <person name="VerBerkmoes N.C."/>
            <person name="Wilkins M.J."/>
            <person name="Hettich R.L."/>
            <person name="Lipton M.S."/>
            <person name="Williams K.H."/>
            <person name="Long P.E."/>
            <person name="Banfield J.F."/>
        </authorList>
    </citation>
    <scope>NUCLEOTIDE SEQUENCE [LARGE SCALE GENOMIC DNA]</scope>
</reference>
<keyword evidence="1" id="KW-0812">Transmembrane</keyword>